<dbReference type="GO" id="GO:0003984">
    <property type="term" value="F:acetolactate synthase activity"/>
    <property type="evidence" value="ECO:0007669"/>
    <property type="project" value="TreeGrafter"/>
</dbReference>
<name>A0A8T1YS46_9BRAS</name>
<dbReference type="InterPro" id="IPR045229">
    <property type="entry name" value="TPP_enz"/>
</dbReference>
<proteinExistence type="inferred from homology"/>
<dbReference type="Proteomes" id="UP000694240">
    <property type="component" value="Chromosome 11"/>
</dbReference>
<evidence type="ECO:0000259" key="3">
    <source>
        <dbReference type="Pfam" id="PF02775"/>
    </source>
</evidence>
<dbReference type="EMBL" id="JAEFBK010000011">
    <property type="protein sequence ID" value="KAG7549285.1"/>
    <property type="molecule type" value="Genomic_DNA"/>
</dbReference>
<dbReference type="GO" id="GO:0005948">
    <property type="term" value="C:acetolactate synthase complex"/>
    <property type="evidence" value="ECO:0007669"/>
    <property type="project" value="TreeGrafter"/>
</dbReference>
<dbReference type="PROSITE" id="PS00187">
    <property type="entry name" value="TPP_ENZYMES"/>
    <property type="match status" value="1"/>
</dbReference>
<evidence type="ECO:0000313" key="4">
    <source>
        <dbReference type="EMBL" id="KAG7549285.1"/>
    </source>
</evidence>
<dbReference type="GO" id="GO:0009097">
    <property type="term" value="P:isoleucine biosynthetic process"/>
    <property type="evidence" value="ECO:0007669"/>
    <property type="project" value="TreeGrafter"/>
</dbReference>
<dbReference type="GO" id="GO:0009099">
    <property type="term" value="P:L-valine biosynthetic process"/>
    <property type="evidence" value="ECO:0007669"/>
    <property type="project" value="TreeGrafter"/>
</dbReference>
<dbReference type="PANTHER" id="PTHR18968:SF165">
    <property type="entry name" value="PYRUVATE DECARBOXYLASE"/>
    <property type="match status" value="1"/>
</dbReference>
<evidence type="ECO:0000256" key="2">
    <source>
        <dbReference type="ARBA" id="ARBA00023052"/>
    </source>
</evidence>
<comment type="caution">
    <text evidence="4">The sequence shown here is derived from an EMBL/GenBank/DDBJ whole genome shotgun (WGS) entry which is preliminary data.</text>
</comment>
<dbReference type="GO" id="GO:0030976">
    <property type="term" value="F:thiamine pyrophosphate binding"/>
    <property type="evidence" value="ECO:0007669"/>
    <property type="project" value="InterPro"/>
</dbReference>
<dbReference type="AlphaFoldDB" id="A0A8T1YS46"/>
<dbReference type="InterPro" id="IPR000399">
    <property type="entry name" value="TPP-bd_CS"/>
</dbReference>
<evidence type="ECO:0000256" key="1">
    <source>
        <dbReference type="ARBA" id="ARBA00007812"/>
    </source>
</evidence>
<gene>
    <name evidence="4" type="ORF">ISN45_Aa06g001950</name>
</gene>
<accession>A0A8T1YS46</accession>
<dbReference type="GO" id="GO:0050660">
    <property type="term" value="F:flavin adenine dinucleotide binding"/>
    <property type="evidence" value="ECO:0007669"/>
    <property type="project" value="TreeGrafter"/>
</dbReference>
<keyword evidence="5" id="KW-1185">Reference proteome</keyword>
<dbReference type="Pfam" id="PF02775">
    <property type="entry name" value="TPP_enzyme_C"/>
    <property type="match status" value="1"/>
</dbReference>
<reference evidence="4 5" key="1">
    <citation type="submission" date="2020-12" db="EMBL/GenBank/DDBJ databases">
        <title>Concerted genomic and epigenomic changes stabilize Arabidopsis allopolyploids.</title>
        <authorList>
            <person name="Chen Z."/>
        </authorList>
    </citation>
    <scope>NUCLEOTIDE SEQUENCE [LARGE SCALE GENOMIC DNA]</scope>
    <source>
        <strain evidence="4">Allo738</strain>
        <tissue evidence="4">Leaf</tissue>
    </source>
</reference>
<dbReference type="GO" id="GO:0000287">
    <property type="term" value="F:magnesium ion binding"/>
    <property type="evidence" value="ECO:0007669"/>
    <property type="project" value="InterPro"/>
</dbReference>
<dbReference type="InterPro" id="IPR011766">
    <property type="entry name" value="TPP_enzyme_TPP-bd"/>
</dbReference>
<sequence>MNWLVSRGYPSLGFELSTAIGGSAANPNAVVVYIDGDGSFLNSLHELPTLYTENLPIKILLLNNHHFGVFQWEYMLREELQGAIQTMLDTPGSYLLDVVAPSQKEIA</sequence>
<protein>
    <submittedName>
        <fullName evidence="4">Thiamine pyrophosphate enzyme C-terminal TPP-binding</fullName>
    </submittedName>
</protein>
<comment type="similarity">
    <text evidence="1">Belongs to the TPP enzyme family.</text>
</comment>
<dbReference type="PANTHER" id="PTHR18968">
    <property type="entry name" value="THIAMINE PYROPHOSPHATE ENZYMES"/>
    <property type="match status" value="1"/>
</dbReference>
<keyword evidence="2" id="KW-0786">Thiamine pyrophosphate</keyword>
<evidence type="ECO:0000313" key="5">
    <source>
        <dbReference type="Proteomes" id="UP000694240"/>
    </source>
</evidence>
<organism evidence="4 5">
    <name type="scientific">Arabidopsis thaliana x Arabidopsis arenosa</name>
    <dbReference type="NCBI Taxonomy" id="1240361"/>
    <lineage>
        <taxon>Eukaryota</taxon>
        <taxon>Viridiplantae</taxon>
        <taxon>Streptophyta</taxon>
        <taxon>Embryophyta</taxon>
        <taxon>Tracheophyta</taxon>
        <taxon>Spermatophyta</taxon>
        <taxon>Magnoliopsida</taxon>
        <taxon>eudicotyledons</taxon>
        <taxon>Gunneridae</taxon>
        <taxon>Pentapetalae</taxon>
        <taxon>rosids</taxon>
        <taxon>malvids</taxon>
        <taxon>Brassicales</taxon>
        <taxon>Brassicaceae</taxon>
        <taxon>Camelineae</taxon>
        <taxon>Arabidopsis</taxon>
    </lineage>
</organism>
<feature type="domain" description="Thiamine pyrophosphate enzyme TPP-binding" evidence="3">
    <location>
        <begin position="2"/>
        <end position="73"/>
    </location>
</feature>